<dbReference type="InterPro" id="IPR029210">
    <property type="entry name" value="PfEMP1_NTS"/>
</dbReference>
<feature type="domain" description="Duffy-binding-like" evidence="8">
    <location>
        <begin position="308"/>
        <end position="467"/>
    </location>
</feature>
<feature type="region of interest" description="Disordered" evidence="2">
    <location>
        <begin position="393"/>
        <end position="415"/>
    </location>
</feature>
<dbReference type="FunFam" id="1.20.58.1930:FF:000001">
    <property type="entry name" value="Erythrocyte membrane protein 1, PfEMP1"/>
    <property type="match status" value="1"/>
</dbReference>
<evidence type="ECO:0000259" key="7">
    <source>
        <dbReference type="Pfam" id="PF18562"/>
    </source>
</evidence>
<evidence type="ECO:0000259" key="5">
    <source>
        <dbReference type="Pfam" id="PF15445"/>
    </source>
</evidence>
<feature type="compositionally biased region" description="Polar residues" evidence="2">
    <location>
        <begin position="870"/>
        <end position="885"/>
    </location>
</feature>
<feature type="region of interest" description="Disordered" evidence="2">
    <location>
        <begin position="802"/>
        <end position="889"/>
    </location>
</feature>
<feature type="domain" description="Plasmodium falciparum erythrocyte membrane protein 1 acidic terminal segment" evidence="5">
    <location>
        <begin position="1794"/>
        <end position="2222"/>
    </location>
</feature>
<evidence type="ECO:0000259" key="6">
    <source>
        <dbReference type="Pfam" id="PF15447"/>
    </source>
</evidence>
<feature type="compositionally biased region" description="Basic and acidic residues" evidence="2">
    <location>
        <begin position="83"/>
        <end position="105"/>
    </location>
</feature>
<dbReference type="InterPro" id="IPR008602">
    <property type="entry name" value="Duffy-antigen-binding"/>
</dbReference>
<accession>A0A024VVR4</accession>
<proteinExistence type="predicted"/>
<dbReference type="Pfam" id="PF03011">
    <property type="entry name" value="PFEMP"/>
    <property type="match status" value="2"/>
</dbReference>
<dbReference type="SUPFAM" id="SSF140924">
    <property type="entry name" value="Duffy binding domain-like"/>
    <property type="match status" value="4"/>
</dbReference>
<dbReference type="InterPro" id="IPR029211">
    <property type="entry name" value="PfEMP1_ATS"/>
</dbReference>
<evidence type="ECO:0000256" key="2">
    <source>
        <dbReference type="SAM" id="MobiDB-lite"/>
    </source>
</evidence>
<feature type="compositionally biased region" description="Acidic residues" evidence="2">
    <location>
        <begin position="1663"/>
        <end position="1674"/>
    </location>
</feature>
<feature type="domain" description="Duffy-antigen binding" evidence="4">
    <location>
        <begin position="972"/>
        <end position="1195"/>
    </location>
</feature>
<evidence type="ECO:0000259" key="3">
    <source>
        <dbReference type="Pfam" id="PF03011"/>
    </source>
</evidence>
<dbReference type="Gene3D" id="1.20.58.1930">
    <property type="match status" value="1"/>
</dbReference>
<feature type="region of interest" description="Disordered" evidence="2">
    <location>
        <begin position="67"/>
        <end position="111"/>
    </location>
</feature>
<reference evidence="9 10" key="1">
    <citation type="submission" date="2013-02" db="EMBL/GenBank/DDBJ databases">
        <title>The Genome Annotation of Plasmodium falciparum FCH/4.</title>
        <authorList>
            <consortium name="The Broad Institute Genome Sequencing Platform"/>
            <consortium name="The Broad Institute Genome Sequencing Center for Infectious Disease"/>
            <person name="Neafsey D."/>
            <person name="Hoffman S."/>
            <person name="Volkman S."/>
            <person name="Rosenthal P."/>
            <person name="Walker B."/>
            <person name="Young S.K."/>
            <person name="Zeng Q."/>
            <person name="Gargeya S."/>
            <person name="Fitzgerald M."/>
            <person name="Haas B."/>
            <person name="Abouelleil A."/>
            <person name="Allen A.W."/>
            <person name="Alvarado L."/>
            <person name="Arachchi H.M."/>
            <person name="Berlin A.M."/>
            <person name="Chapman S.B."/>
            <person name="Gainer-Dewar J."/>
            <person name="Goldberg J."/>
            <person name="Griggs A."/>
            <person name="Gujja S."/>
            <person name="Hansen M."/>
            <person name="Howarth C."/>
            <person name="Imamovic A."/>
            <person name="Ireland A."/>
            <person name="Larimer J."/>
            <person name="McCowan C."/>
            <person name="Murphy C."/>
            <person name="Pearson M."/>
            <person name="Poon T.W."/>
            <person name="Priest M."/>
            <person name="Roberts A."/>
            <person name="Saif S."/>
            <person name="Shea T."/>
            <person name="Sisk P."/>
            <person name="Sykes S."/>
            <person name="Wortman J."/>
            <person name="Nusbaum C."/>
            <person name="Birren B."/>
        </authorList>
    </citation>
    <scope>NUCLEOTIDE SEQUENCE [LARGE SCALE GENOMIC DNA]</scope>
    <source>
        <strain evidence="9 10">FCH/4</strain>
    </source>
</reference>
<feature type="coiled-coil region" evidence="1">
    <location>
        <begin position="194"/>
        <end position="221"/>
    </location>
</feature>
<name>A0A024VVR4_PLAFA</name>
<protein>
    <recommendedName>
        <fullName evidence="11">Erythrocyte membrane protein 1</fullName>
    </recommendedName>
</protein>
<feature type="compositionally biased region" description="Basic and acidic residues" evidence="2">
    <location>
        <begin position="802"/>
        <end position="821"/>
    </location>
</feature>
<dbReference type="FunFam" id="1.10.1900.40:FF:000002">
    <property type="entry name" value="Erythrocyte membrane protein 1, PfEMP1"/>
    <property type="match status" value="1"/>
</dbReference>
<gene>
    <name evidence="9" type="ORF">PFFCH_00628</name>
</gene>
<dbReference type="Pfam" id="PF15445">
    <property type="entry name" value="ATS"/>
    <property type="match status" value="1"/>
</dbReference>
<feature type="domain" description="Duffy-antigen binding" evidence="4">
    <location>
        <begin position="112"/>
        <end position="304"/>
    </location>
</feature>
<feature type="domain" description="Duffy-binding-like" evidence="8">
    <location>
        <begin position="1240"/>
        <end position="1394"/>
    </location>
</feature>
<evidence type="ECO:0000256" key="1">
    <source>
        <dbReference type="SAM" id="Coils"/>
    </source>
</evidence>
<dbReference type="InterPro" id="IPR004258">
    <property type="entry name" value="DBL"/>
</dbReference>
<feature type="compositionally biased region" description="Acidic residues" evidence="2">
    <location>
        <begin position="849"/>
        <end position="861"/>
    </location>
</feature>
<dbReference type="GO" id="GO:0046789">
    <property type="term" value="F:host cell surface receptor binding"/>
    <property type="evidence" value="ECO:0007669"/>
    <property type="project" value="InterPro"/>
</dbReference>
<evidence type="ECO:0000259" key="4">
    <source>
        <dbReference type="Pfam" id="PF05424"/>
    </source>
</evidence>
<feature type="domain" description="Plasmodium falciparum erythrocyte membrane protein-1 N-terminal segment" evidence="6">
    <location>
        <begin position="13"/>
        <end position="49"/>
    </location>
</feature>
<feature type="region of interest" description="Disordered" evidence="2">
    <location>
        <begin position="1171"/>
        <end position="1191"/>
    </location>
</feature>
<reference evidence="9 10" key="2">
    <citation type="submission" date="2013-02" db="EMBL/GenBank/DDBJ databases">
        <title>The Genome Sequence of Plasmodium falciparum FCH/4.</title>
        <authorList>
            <consortium name="The Broad Institute Genome Sequencing Platform"/>
            <consortium name="The Broad Institute Genome Sequencing Center for Infectious Disease"/>
            <person name="Neafsey D."/>
            <person name="Cheeseman I."/>
            <person name="Volkman S."/>
            <person name="Adams J."/>
            <person name="Walker B."/>
            <person name="Young S.K."/>
            <person name="Zeng Q."/>
            <person name="Gargeya S."/>
            <person name="Fitzgerald M."/>
            <person name="Haas B."/>
            <person name="Abouelleil A."/>
            <person name="Alvarado L."/>
            <person name="Arachchi H.M."/>
            <person name="Berlin A.M."/>
            <person name="Chapman S.B."/>
            <person name="Dewar J."/>
            <person name="Goldberg J."/>
            <person name="Griggs A."/>
            <person name="Gujja S."/>
            <person name="Hansen M."/>
            <person name="Howarth C."/>
            <person name="Imamovic A."/>
            <person name="Larimer J."/>
            <person name="McCowan C."/>
            <person name="Murphy C."/>
            <person name="Neiman D."/>
            <person name="Pearson M."/>
            <person name="Priest M."/>
            <person name="Roberts A."/>
            <person name="Saif S."/>
            <person name="Shea T."/>
            <person name="Sisk P."/>
            <person name="Sykes S."/>
            <person name="Wortman J."/>
            <person name="Nusbaum C."/>
            <person name="Birren B."/>
        </authorList>
    </citation>
    <scope>NUCLEOTIDE SEQUENCE [LARGE SCALE GENOMIC DNA]</scope>
    <source>
        <strain evidence="9 10">FCH/4</strain>
    </source>
</reference>
<dbReference type="InterPro" id="IPR044932">
    <property type="entry name" value="PfEMP1_ATS_sf"/>
</dbReference>
<evidence type="ECO:0008006" key="11">
    <source>
        <dbReference type="Google" id="ProtNLM"/>
    </source>
</evidence>
<dbReference type="Pfam" id="PF05424">
    <property type="entry name" value="Duffy_binding"/>
    <property type="match status" value="2"/>
</dbReference>
<dbReference type="Pfam" id="PF18562">
    <property type="entry name" value="CIDR1_gamma"/>
    <property type="match status" value="1"/>
</dbReference>
<feature type="domain" description="Duffy-binding-like" evidence="3">
    <location>
        <begin position="1506"/>
        <end position="1648"/>
    </location>
</feature>
<evidence type="ECO:0000313" key="9">
    <source>
        <dbReference type="EMBL" id="ETW31976.1"/>
    </source>
</evidence>
<dbReference type="Gene3D" id="1.20.1310.20">
    <property type="entry name" value="Duffy-antigen binding domain"/>
    <property type="match status" value="2"/>
</dbReference>
<dbReference type="Pfam" id="PF22672">
    <property type="entry name" value="DBL_C"/>
    <property type="match status" value="2"/>
</dbReference>
<dbReference type="InterPro" id="IPR041480">
    <property type="entry name" value="CIDR1_gamma"/>
</dbReference>
<dbReference type="OrthoDB" id="378847at2759"/>
<feature type="compositionally biased region" description="Basic and acidic residues" evidence="2">
    <location>
        <begin position="1681"/>
        <end position="1693"/>
    </location>
</feature>
<dbReference type="Pfam" id="PF15447">
    <property type="entry name" value="NTS"/>
    <property type="match status" value="1"/>
</dbReference>
<dbReference type="InterPro" id="IPR054595">
    <property type="entry name" value="DBL_C"/>
</dbReference>
<dbReference type="Proteomes" id="UP000030656">
    <property type="component" value="Unassembled WGS sequence"/>
</dbReference>
<feature type="compositionally biased region" description="Polar residues" evidence="2">
    <location>
        <begin position="1914"/>
        <end position="1927"/>
    </location>
</feature>
<dbReference type="Gene3D" id="1.10.1900.40">
    <property type="entry name" value="Acidic terminal segments, variant surface antigen of PfEMP1"/>
    <property type="match status" value="2"/>
</dbReference>
<evidence type="ECO:0000259" key="8">
    <source>
        <dbReference type="Pfam" id="PF22672"/>
    </source>
</evidence>
<feature type="region of interest" description="Disordered" evidence="2">
    <location>
        <begin position="919"/>
        <end position="972"/>
    </location>
</feature>
<feature type="region of interest" description="Disordered" evidence="2">
    <location>
        <begin position="1641"/>
        <end position="1785"/>
    </location>
</feature>
<dbReference type="FunFam" id="1.20.58.830:FF:000003">
    <property type="entry name" value="Erythrocyte membrane protein 1, PfEMP1"/>
    <property type="match status" value="1"/>
</dbReference>
<feature type="region of interest" description="Disordered" evidence="2">
    <location>
        <begin position="1914"/>
        <end position="1944"/>
    </location>
</feature>
<dbReference type="GO" id="GO:0016020">
    <property type="term" value="C:membrane"/>
    <property type="evidence" value="ECO:0007669"/>
    <property type="project" value="InterPro"/>
</dbReference>
<dbReference type="InterPro" id="IPR042202">
    <property type="entry name" value="Duffy-ag-bd_sf"/>
</dbReference>
<feature type="compositionally biased region" description="Low complexity" evidence="2">
    <location>
        <begin position="954"/>
        <end position="971"/>
    </location>
</feature>
<feature type="domain" description="Cysteine-rich interdomain region 1 gamma" evidence="7">
    <location>
        <begin position="1439"/>
        <end position="1490"/>
    </location>
</feature>
<feature type="domain" description="Duffy-binding-like" evidence="3">
    <location>
        <begin position="643"/>
        <end position="806"/>
    </location>
</feature>
<feature type="compositionally biased region" description="Polar residues" evidence="2">
    <location>
        <begin position="924"/>
        <end position="941"/>
    </location>
</feature>
<sequence>MAPSSAGTNGYKDAKDFLDKIGQQVHEQVKNEAKERSNGELKGNLASASIFGEESASTDKPCNLIKNEGGKLAPRGDPCGSAGEKRFSKERVDEYDEKKIKDNKSKGGNNEGECAPYRRLSLCKKNMEKIPTSSTKHDLLLDVCYAANYEAESLIRYHPQYQATYGDSQLCTVLARSFADIGDIIRGRDLYGGSKKEKDQRKQLDKKLKEIFENIKKENNSKLTNLNDDQIREDWWEANRKQIWQAMTCSEQLSNASYFRTTCSDEQGGAQANKYCRCKGDKPGEDKPNIDPPTYFDYVPQFLRWFEEWAEDFCRKKKKKLQDVKTNCRGTDSSGKDRYCSRNGFDCEKTKRAIGRLRMGKGCTDCFFACNPYVDWIDKKKEEFDKQKNKYETEISDGGASGGRGGSGRKKRDASNNYEGYEKKFYKVLQSKGYETVDAFLGLLNNEKACQDIKDDKEGGKIDFKTVKSSGASGDSGTNVESQGTFYRSDYCQPCPHCGVKKKDGGSGNEWEKKNDENCKSGNIYKPKVGKNGTPINFLYSGDEEKEIAEKLNKFCQAQNGTGGVANGSGSKSDSQKLYEEWKCYQREELEKVKNRQEDEDDLQYDEDVKNAGGLCILKNEKYESGKNSSNEPEQFQKTYNDFFNFWVAHMLKDSIYWRTKKIKGCLKNGKKKCGNEQCKVDCKCFESWVGQKKEQEWKNIKIHFKTQNIKGTGGNGNTLESIPFGHDELLQQVLEKDVLLTSIKSGYGKPEDIGRIEALLNDEEEKNKEEAAEADGNDSQNKTTIDKLLKHELNDAKGCIEKHNKCQDPKPEGVAGDRARSGTSPDSPPAPTGSGDDAASEDAHSSGDESEEEEEEEGETKEEAEAPKQDTQQPDTVPQETTTPGVKPACDIVDELFKKPENLSDACTLKYGPKAPTSWKCIPTTSGGDNNSTTKPGSESPTRKRRSAGPTRDSTVTATGSSGDTAGSGSICVPPRRRKLYIHDLQSLCGEDGKTQSHKQLLEWFVESAAVETFFLWHRYKKENTKKTQDGEGLLLSHNQEGSQEVDPEEQLKKGEIPEEFKRQMFYTLGDYRDILFSGSNDTTSVSKDTPSSSSNDNLKNIVLEASGSTKEEKEKMNKIQQKIKDIVEKPNGVPPPAPGEKTTPTEWWQKNGEHIWKGMVCALTYKDSGTKGGKPQKIENPQNLWDDTEKKPKKDEYQYKTVELKEEVNGAKTPTASGEKTTLTDFISRPPYFRYLEEWGQNFCKERKKRLAQIYKDCKVDKDSPKNGNKKCSGYGEDCEDNFSKNSYDTVPSLECPDCGKHCRYYKKWIKEKRTEFDEQKSAYGKQKDKCVNESNKHDKEFCRTLETTCTEAKDFLKKLGPCSKTNNENGKDNQEDEINFNDPEQTFKHTKHCDPCSQFKVKCEGNGNCSDTSNGNNCNGGKISAEKIGNGVDSTHKLDMRVSDNNTNGNKFDDLPECENANIFKGIRKEQWNCYKVCGYVVCKPENGNGRENQNKIITIRALVTHWVQNFLDDYNRIKHRISHCINNSDENKCKYDCPNKCKCVKEWVEEKREEWDIVKKRYLVQYENADESYPVKTILEELIPQIAAANDKRQQKSLEELEKSLGCNCIENSKQENGQKRDVIDCMIKKLEEKAKKCEEKHPQPSVHIQAKCEKSPNVEDDDEPLEEENPVIHPQICKDEIKAPPQKEEEIDGTCEAAENSEETAAAGGGRNPEQTPVLKPEEEAPAPDEPSSTADSGEETNPQEEKVPPEPVKPAGAPKKPPEQEKRQPLQPPQPDLSPLKTALVTSTLAWSVGIGFAAFTYFYLKKKTKSSVGNLFQILQIPKGDYDISTLKSKNRYIPYRSGTYKGKTYIYMEGDTSGDEKYAFMSDTTDVTSSESEYEELDINDIYVPGSPKYKTLIEVVLEPSGKTQSGNNIPSGDINSGDHIPSDNTPTPSPINDDEWNQLKKDFISNMLQNTQNTEPNILRDNVDNNTHPTTSHHNVEEKPFIMSIHDRNLFSGEEISYNVNMVNSMNDIPMSGKNDVYSGIDLINDSLNSDQHIDIYDEVVKRKENELFGTNNTKKNTSTNSASKLTNSDPITNQLELFHKWLDRHRHMCDQWNKNKKEELLDELKEEWNKENNNSSAKTYNSDNKPSHNHVLNTDVSIQIDMDNLKPKNEFTNMDTNPDKSTMDTILDDLEKYNEPYYYDFYKDDIYYDVNDDDKTSMDNNNNLVDKNNPVDN</sequence>
<dbReference type="EMBL" id="KI927821">
    <property type="protein sequence ID" value="ETW31976.1"/>
    <property type="molecule type" value="Genomic_DNA"/>
</dbReference>
<keyword evidence="1" id="KW-0175">Coiled coil</keyword>
<dbReference type="Gene3D" id="1.20.58.830">
    <property type="match status" value="3"/>
</dbReference>
<dbReference type="FunFam" id="1.20.58.830:FF:000001">
    <property type="entry name" value="Erythrocyte membrane protein 1, PfEMP1"/>
    <property type="match status" value="1"/>
</dbReference>
<organism evidence="9 10">
    <name type="scientific">Plasmodium falciparum FCH/4</name>
    <dbReference type="NCBI Taxonomy" id="1036724"/>
    <lineage>
        <taxon>Eukaryota</taxon>
        <taxon>Sar</taxon>
        <taxon>Alveolata</taxon>
        <taxon>Apicomplexa</taxon>
        <taxon>Aconoidasida</taxon>
        <taxon>Haemosporida</taxon>
        <taxon>Plasmodiidae</taxon>
        <taxon>Plasmodium</taxon>
        <taxon>Plasmodium (Laverania)</taxon>
    </lineage>
</organism>
<evidence type="ECO:0000313" key="10">
    <source>
        <dbReference type="Proteomes" id="UP000030656"/>
    </source>
</evidence>